<dbReference type="InterPro" id="IPR035906">
    <property type="entry name" value="MetI-like_sf"/>
</dbReference>
<gene>
    <name evidence="11" type="ORF">GU920_11375</name>
</gene>
<keyword evidence="12" id="KW-1185">Reference proteome</keyword>
<dbReference type="Pfam" id="PF00528">
    <property type="entry name" value="BPD_transp_1"/>
    <property type="match status" value="1"/>
</dbReference>
<feature type="transmembrane region" description="Helical" evidence="8">
    <location>
        <begin position="242"/>
        <end position="261"/>
    </location>
</feature>
<feature type="signal peptide" evidence="9">
    <location>
        <begin position="1"/>
        <end position="20"/>
    </location>
</feature>
<dbReference type="Proteomes" id="UP001517376">
    <property type="component" value="Unassembled WGS sequence"/>
</dbReference>
<dbReference type="PANTHER" id="PTHR42929:SF5">
    <property type="entry name" value="ABC TRANSPORTER PERMEASE PROTEIN"/>
    <property type="match status" value="1"/>
</dbReference>
<feature type="transmembrane region" description="Helical" evidence="8">
    <location>
        <begin position="299"/>
        <end position="320"/>
    </location>
</feature>
<comment type="similarity">
    <text evidence="2">Belongs to the binding-protein-dependent transport system permease family. CysTW subfamily.</text>
</comment>
<evidence type="ECO:0000256" key="7">
    <source>
        <dbReference type="ARBA" id="ARBA00023136"/>
    </source>
</evidence>
<keyword evidence="6 8" id="KW-1133">Transmembrane helix</keyword>
<evidence type="ECO:0000256" key="1">
    <source>
        <dbReference type="ARBA" id="ARBA00004651"/>
    </source>
</evidence>
<keyword evidence="3 8" id="KW-0813">Transport</keyword>
<proteinExistence type="inferred from homology"/>
<dbReference type="InterPro" id="IPR000515">
    <property type="entry name" value="MetI-like"/>
</dbReference>
<dbReference type="RefSeq" id="WP_161767125.1">
    <property type="nucleotide sequence ID" value="NZ_JAAATW010000002.1"/>
</dbReference>
<feature type="domain" description="ABC transmembrane type-1" evidence="10">
    <location>
        <begin position="211"/>
        <end position="418"/>
    </location>
</feature>
<evidence type="ECO:0000256" key="9">
    <source>
        <dbReference type="SAM" id="SignalP"/>
    </source>
</evidence>
<evidence type="ECO:0000259" key="10">
    <source>
        <dbReference type="PROSITE" id="PS50928"/>
    </source>
</evidence>
<reference evidence="12" key="1">
    <citation type="submission" date="2020-01" db="EMBL/GenBank/DDBJ databases">
        <title>Sphingomonas sp. strain CSW-10.</title>
        <authorList>
            <person name="Chen W.-M."/>
        </authorList>
    </citation>
    <scope>NUCLEOTIDE SEQUENCE [LARGE SCALE GENOMIC DNA]</scope>
    <source>
        <strain evidence="12">CCP-1</strain>
    </source>
</reference>
<evidence type="ECO:0000313" key="11">
    <source>
        <dbReference type="EMBL" id="NBE08139.1"/>
    </source>
</evidence>
<accession>A0ABW9Y6J4</accession>
<organism evidence="11 12">
    <name type="scientific">Paragemmobacter ruber</name>
    <dbReference type="NCBI Taxonomy" id="1985673"/>
    <lineage>
        <taxon>Bacteria</taxon>
        <taxon>Pseudomonadati</taxon>
        <taxon>Pseudomonadota</taxon>
        <taxon>Alphaproteobacteria</taxon>
        <taxon>Rhodobacterales</taxon>
        <taxon>Paracoccaceae</taxon>
        <taxon>Paragemmobacter</taxon>
    </lineage>
</organism>
<evidence type="ECO:0000313" key="12">
    <source>
        <dbReference type="Proteomes" id="UP001517376"/>
    </source>
</evidence>
<feature type="transmembrane region" description="Helical" evidence="8">
    <location>
        <begin position="44"/>
        <end position="65"/>
    </location>
</feature>
<feature type="transmembrane region" description="Helical" evidence="8">
    <location>
        <begin position="396"/>
        <end position="418"/>
    </location>
</feature>
<feature type="chain" id="PRO_5045892539" evidence="9">
    <location>
        <begin position="21"/>
        <end position="430"/>
    </location>
</feature>
<dbReference type="PROSITE" id="PS50928">
    <property type="entry name" value="ABC_TM1"/>
    <property type="match status" value="1"/>
</dbReference>
<dbReference type="PANTHER" id="PTHR42929">
    <property type="entry name" value="INNER MEMBRANE ABC TRANSPORTER PERMEASE PROTEIN YDCU-RELATED-RELATED"/>
    <property type="match status" value="1"/>
</dbReference>
<evidence type="ECO:0000256" key="8">
    <source>
        <dbReference type="RuleBase" id="RU363032"/>
    </source>
</evidence>
<name>A0ABW9Y6J4_9RHOB</name>
<keyword evidence="5 8" id="KW-0812">Transmembrane</keyword>
<protein>
    <submittedName>
        <fullName evidence="11">ABC transporter permease subunit</fullName>
    </submittedName>
</protein>
<comment type="subcellular location">
    <subcellularLocation>
        <location evidence="1 8">Cell membrane</location>
        <topology evidence="1 8">Multi-pass membrane protein</topology>
    </subcellularLocation>
</comment>
<evidence type="ECO:0000256" key="4">
    <source>
        <dbReference type="ARBA" id="ARBA00022475"/>
    </source>
</evidence>
<comment type="caution">
    <text evidence="11">The sequence shown here is derived from an EMBL/GenBank/DDBJ whole genome shotgun (WGS) entry which is preliminary data.</text>
</comment>
<feature type="transmembrane region" description="Helical" evidence="8">
    <location>
        <begin position="206"/>
        <end position="230"/>
    </location>
</feature>
<keyword evidence="9" id="KW-0732">Signal</keyword>
<evidence type="ECO:0000256" key="3">
    <source>
        <dbReference type="ARBA" id="ARBA00022448"/>
    </source>
</evidence>
<evidence type="ECO:0000256" key="2">
    <source>
        <dbReference type="ARBA" id="ARBA00007069"/>
    </source>
</evidence>
<keyword evidence="7 8" id="KW-0472">Membrane</keyword>
<sequence>MADLTAAAPAAAAAATAASAATLTTADGRPLKAALAAAQARAKRRAFLLVAPLLAFVVLTFIIPIGQMLDRSFHHDGFSANAPAVSAWFAENAQGTEPDEAAYAALAEDFKAMRENRTAGEAGTRVNYTLPETRSLFTKTARNADDLAPPFKEAFLAIDDRWDDAAVWQAMRSSSSAYTADFYLAALDMERAEDGSIRRVEENGRIYIYLFAKTFLVSALITLICLLLAFPVAHLLATLPMAKANLLMILVLLPFWTSLLVRTTSWIVLLQGEGVVNELFIALGLIGAEGRLQMIYNQLGTIIVMTHVLLPFMILPLYSVMRVIPPSYARAARSLGATSWTTFRRIYLPQTLPGIGAGSLLVFILAVGYFITPALVGGADGQLISNLIDFHMKNSNWSMAAALSAMLLAGVLVLYWLYDRLVGIDNLKLG</sequence>
<dbReference type="CDD" id="cd06261">
    <property type="entry name" value="TM_PBP2"/>
    <property type="match status" value="1"/>
</dbReference>
<dbReference type="EMBL" id="JAAATW010000002">
    <property type="protein sequence ID" value="NBE08139.1"/>
    <property type="molecule type" value="Genomic_DNA"/>
</dbReference>
<dbReference type="Gene3D" id="1.10.3720.10">
    <property type="entry name" value="MetI-like"/>
    <property type="match status" value="1"/>
</dbReference>
<evidence type="ECO:0000256" key="6">
    <source>
        <dbReference type="ARBA" id="ARBA00022989"/>
    </source>
</evidence>
<evidence type="ECO:0000256" key="5">
    <source>
        <dbReference type="ARBA" id="ARBA00022692"/>
    </source>
</evidence>
<feature type="transmembrane region" description="Helical" evidence="8">
    <location>
        <begin position="354"/>
        <end position="376"/>
    </location>
</feature>
<keyword evidence="4" id="KW-1003">Cell membrane</keyword>
<dbReference type="SUPFAM" id="SSF161098">
    <property type="entry name" value="MetI-like"/>
    <property type="match status" value="1"/>
</dbReference>